<feature type="transmembrane region" description="Helical" evidence="1">
    <location>
        <begin position="198"/>
        <end position="216"/>
    </location>
</feature>
<dbReference type="InterPro" id="IPR036259">
    <property type="entry name" value="MFS_trans_sf"/>
</dbReference>
<dbReference type="Proteomes" id="UP000247569">
    <property type="component" value="Unassembled WGS sequence"/>
</dbReference>
<dbReference type="PANTHER" id="PTHR19353:SF19">
    <property type="entry name" value="DELTA(5) FATTY ACID DESATURASE C-RELATED"/>
    <property type="match status" value="1"/>
</dbReference>
<evidence type="ECO:0000313" key="4">
    <source>
        <dbReference type="Proteomes" id="UP000247569"/>
    </source>
</evidence>
<dbReference type="SUPFAM" id="SSF103473">
    <property type="entry name" value="MFS general substrate transporter"/>
    <property type="match status" value="1"/>
</dbReference>
<dbReference type="InterPro" id="IPR012171">
    <property type="entry name" value="Fatty_acid_desaturase"/>
</dbReference>
<dbReference type="PIRSF" id="PIRSF015921">
    <property type="entry name" value="FA_sphinglp_des"/>
    <property type="match status" value="1"/>
</dbReference>
<feature type="transmembrane region" description="Helical" evidence="1">
    <location>
        <begin position="72"/>
        <end position="91"/>
    </location>
</feature>
<dbReference type="GO" id="GO:0016717">
    <property type="term" value="F:oxidoreductase activity, acting on paired donors, with oxidation of a pair of donors resulting in the reduction of molecular oxygen to two molecules of water"/>
    <property type="evidence" value="ECO:0007669"/>
    <property type="project" value="TreeGrafter"/>
</dbReference>
<comment type="caution">
    <text evidence="3">The sequence shown here is derived from an EMBL/GenBank/DDBJ whole genome shotgun (WGS) entry which is preliminary data.</text>
</comment>
<sequence>MRRRPVVTGRSTGSAAPSSASALGAVVLDRKDFGGPAAAQPATPVPARGSEYAVLLRRVRHAGLLDRRPRYYLAKTAAVAGAFAAGWAAFVALGESWWQLAVAAFLAAVFAQLAFLGHDAGHRQIFRTRRANYLYGLIAGNLAIGLSIGWWTSNHNRHHAHPNTEGADPDIMGILAHSDERARTGKGVRGFIFRHQGWLFFPMLLLEAGSLHYASVRAVLRWAIPNRFWEGVLLAAHAAGYLAAVFLVLSPAKAVAFVLVQQGLFGFYMGCTFAPNHKGMAVLAEDDATDFLRRQVLTSRNVRGGRVVDLALGGLNYQIEHHLFPSMPRPNLRKAQPLVARFCGEIGVPYCETNLLDSYAQALRHLHTVGRGVGGGLAREAVATGSLAGRESD</sequence>
<evidence type="ECO:0000259" key="2">
    <source>
        <dbReference type="Pfam" id="PF00487"/>
    </source>
</evidence>
<protein>
    <submittedName>
        <fullName evidence="3">Fatty acid desaturase</fullName>
    </submittedName>
</protein>
<feature type="transmembrane region" description="Helical" evidence="1">
    <location>
        <begin position="133"/>
        <end position="152"/>
    </location>
</feature>
<keyword evidence="1" id="KW-0812">Transmembrane</keyword>
<organism evidence="3 4">
    <name type="scientific">Nocardia tenerifensis</name>
    <dbReference type="NCBI Taxonomy" id="228006"/>
    <lineage>
        <taxon>Bacteria</taxon>
        <taxon>Bacillati</taxon>
        <taxon>Actinomycetota</taxon>
        <taxon>Actinomycetes</taxon>
        <taxon>Mycobacteriales</taxon>
        <taxon>Nocardiaceae</taxon>
        <taxon>Nocardia</taxon>
    </lineage>
</organism>
<keyword evidence="1" id="KW-1133">Transmembrane helix</keyword>
<dbReference type="OrthoDB" id="104711at2"/>
<dbReference type="InterPro" id="IPR005804">
    <property type="entry name" value="FA_desaturase_dom"/>
</dbReference>
<feature type="domain" description="Fatty acid desaturase" evidence="2">
    <location>
        <begin position="96"/>
        <end position="352"/>
    </location>
</feature>
<dbReference type="GO" id="GO:0008610">
    <property type="term" value="P:lipid biosynthetic process"/>
    <property type="evidence" value="ECO:0007669"/>
    <property type="project" value="UniProtKB-ARBA"/>
</dbReference>
<dbReference type="GO" id="GO:0016020">
    <property type="term" value="C:membrane"/>
    <property type="evidence" value="ECO:0007669"/>
    <property type="project" value="TreeGrafter"/>
</dbReference>
<feature type="transmembrane region" description="Helical" evidence="1">
    <location>
        <begin position="97"/>
        <end position="121"/>
    </location>
</feature>
<dbReference type="Pfam" id="PF00487">
    <property type="entry name" value="FA_desaturase"/>
    <property type="match status" value="1"/>
</dbReference>
<keyword evidence="4" id="KW-1185">Reference proteome</keyword>
<reference evidence="3 4" key="1">
    <citation type="submission" date="2018-05" db="EMBL/GenBank/DDBJ databases">
        <title>Genomic Encyclopedia of Type Strains, Phase IV (KMG-IV): sequencing the most valuable type-strain genomes for metagenomic binning, comparative biology and taxonomic classification.</title>
        <authorList>
            <person name="Goeker M."/>
        </authorList>
    </citation>
    <scope>NUCLEOTIDE SEQUENCE [LARGE SCALE GENOMIC DNA]</scope>
    <source>
        <strain evidence="3 4">DSM 44704</strain>
    </source>
</reference>
<accession>A0A318KG52</accession>
<dbReference type="PANTHER" id="PTHR19353">
    <property type="entry name" value="FATTY ACID DESATURASE 2"/>
    <property type="match status" value="1"/>
</dbReference>
<name>A0A318KG52_9NOCA</name>
<gene>
    <name evidence="3" type="ORF">DFR70_101575</name>
</gene>
<evidence type="ECO:0000313" key="3">
    <source>
        <dbReference type="EMBL" id="PXX71153.1"/>
    </source>
</evidence>
<feature type="transmembrane region" description="Helical" evidence="1">
    <location>
        <begin position="228"/>
        <end position="249"/>
    </location>
</feature>
<dbReference type="AlphaFoldDB" id="A0A318KG52"/>
<proteinExistence type="predicted"/>
<dbReference type="EMBL" id="QJKF01000001">
    <property type="protein sequence ID" value="PXX71153.1"/>
    <property type="molecule type" value="Genomic_DNA"/>
</dbReference>
<dbReference type="CDD" id="cd03506">
    <property type="entry name" value="Delta6-FADS-like"/>
    <property type="match status" value="1"/>
</dbReference>
<evidence type="ECO:0000256" key="1">
    <source>
        <dbReference type="SAM" id="Phobius"/>
    </source>
</evidence>
<keyword evidence="1" id="KW-0472">Membrane</keyword>